<gene>
    <name evidence="2" type="ORF">ANCDUO_02656</name>
</gene>
<evidence type="ECO:0000313" key="2">
    <source>
        <dbReference type="EMBL" id="KIH67016.1"/>
    </source>
</evidence>
<accession>A0A0C2HBY6</accession>
<name>A0A0C2HBY6_9BILA</name>
<evidence type="ECO:0000256" key="1">
    <source>
        <dbReference type="SAM" id="MobiDB-lite"/>
    </source>
</evidence>
<dbReference type="EMBL" id="KN726870">
    <property type="protein sequence ID" value="KIH67016.1"/>
    <property type="molecule type" value="Genomic_DNA"/>
</dbReference>
<dbReference type="Proteomes" id="UP000054047">
    <property type="component" value="Unassembled WGS sequence"/>
</dbReference>
<feature type="region of interest" description="Disordered" evidence="1">
    <location>
        <begin position="83"/>
        <end position="114"/>
    </location>
</feature>
<reference evidence="2 3" key="1">
    <citation type="submission" date="2013-12" db="EMBL/GenBank/DDBJ databases">
        <title>Draft genome of the parsitic nematode Ancylostoma duodenale.</title>
        <authorList>
            <person name="Mitreva M."/>
        </authorList>
    </citation>
    <scope>NUCLEOTIDE SEQUENCE [LARGE SCALE GENOMIC DNA]</scope>
    <source>
        <strain evidence="2 3">Zhejiang</strain>
    </source>
</reference>
<protein>
    <submittedName>
        <fullName evidence="2">Uncharacterized protein</fullName>
    </submittedName>
</protein>
<organism evidence="2 3">
    <name type="scientific">Ancylostoma duodenale</name>
    <dbReference type="NCBI Taxonomy" id="51022"/>
    <lineage>
        <taxon>Eukaryota</taxon>
        <taxon>Metazoa</taxon>
        <taxon>Ecdysozoa</taxon>
        <taxon>Nematoda</taxon>
        <taxon>Chromadorea</taxon>
        <taxon>Rhabditida</taxon>
        <taxon>Rhabditina</taxon>
        <taxon>Rhabditomorpha</taxon>
        <taxon>Strongyloidea</taxon>
        <taxon>Ancylostomatidae</taxon>
        <taxon>Ancylostomatinae</taxon>
        <taxon>Ancylostoma</taxon>
    </lineage>
</organism>
<dbReference type="AlphaFoldDB" id="A0A0C2HBY6"/>
<keyword evidence="3" id="KW-1185">Reference proteome</keyword>
<feature type="compositionally biased region" description="Low complexity" evidence="1">
    <location>
        <begin position="34"/>
        <end position="50"/>
    </location>
</feature>
<evidence type="ECO:0000313" key="3">
    <source>
        <dbReference type="Proteomes" id="UP000054047"/>
    </source>
</evidence>
<proteinExistence type="predicted"/>
<feature type="region of interest" description="Disordered" evidence="1">
    <location>
        <begin position="33"/>
        <end position="54"/>
    </location>
</feature>
<sequence>MPPAGYYAGYGQQQGVPTQGNYPGYVMPGYQGFPQQPYTSQPSYQQYPPSSVMPATNQWQDAVPPAQQVSLLKQPAEALPVAPNAVPTMQGGGAQQTQMPQYPPTQHPYHLQNPVNGAEIPAVQQPEPTEQPLISFD</sequence>